<dbReference type="InterPro" id="IPR050660">
    <property type="entry name" value="NEK_Ser/Thr_kinase"/>
</dbReference>
<dbReference type="InterPro" id="IPR000719">
    <property type="entry name" value="Prot_kinase_dom"/>
</dbReference>
<evidence type="ECO:0000313" key="7">
    <source>
        <dbReference type="EMBL" id="MFF3666546.1"/>
    </source>
</evidence>
<dbReference type="InterPro" id="IPR011009">
    <property type="entry name" value="Kinase-like_dom_sf"/>
</dbReference>
<dbReference type="CDD" id="cd14014">
    <property type="entry name" value="STKc_PknB_like"/>
    <property type="match status" value="1"/>
</dbReference>
<evidence type="ECO:0000256" key="2">
    <source>
        <dbReference type="ARBA" id="ARBA00022679"/>
    </source>
</evidence>
<dbReference type="PANTHER" id="PTHR43671">
    <property type="entry name" value="SERINE/THREONINE-PROTEIN KINASE NEK"/>
    <property type="match status" value="1"/>
</dbReference>
<dbReference type="SUPFAM" id="SSF56112">
    <property type="entry name" value="Protein kinase-like (PK-like)"/>
    <property type="match status" value="1"/>
</dbReference>
<keyword evidence="5" id="KW-0067">ATP-binding</keyword>
<feature type="domain" description="Protein kinase" evidence="6">
    <location>
        <begin position="12"/>
        <end position="267"/>
    </location>
</feature>
<keyword evidence="4 7" id="KW-0418">Kinase</keyword>
<sequence>MGTDHELLGDRYRLLSAVRRGREMVMWHAHDLRLRRNVAIKELRPSHEEDEPDLQTARRRALREARSAARLSHPGVVTVHDLLEANGRLWIVTELLEGLTLEETVRHLGQLPAHWAAWVGFQLLSGVRHAHETGVVHGAIEPANVLLTEDRVVLTDFGMAAIDGAGSTTLPIVRTAAYLAPERVTGAAPTVAADLWSFGATLYCAVEGRPPYGETRSLADLVRALGSEPAPSHRAGPLRPVLEGLLRPDPDDRLTAKEAVSLLIGVLRRLGISAAPPGRRPEVPPARAFTR</sequence>
<organism evidence="7 8">
    <name type="scientific">Microtetraspora malaysiensis</name>
    <dbReference type="NCBI Taxonomy" id="161358"/>
    <lineage>
        <taxon>Bacteria</taxon>
        <taxon>Bacillati</taxon>
        <taxon>Actinomycetota</taxon>
        <taxon>Actinomycetes</taxon>
        <taxon>Streptosporangiales</taxon>
        <taxon>Streptosporangiaceae</taxon>
        <taxon>Microtetraspora</taxon>
    </lineage>
</organism>
<evidence type="ECO:0000256" key="3">
    <source>
        <dbReference type="ARBA" id="ARBA00022741"/>
    </source>
</evidence>
<gene>
    <name evidence="7" type="ORF">ACFYXI_13200</name>
</gene>
<dbReference type="PANTHER" id="PTHR43671:SF13">
    <property type="entry name" value="SERINE_THREONINE-PROTEIN KINASE NEK2"/>
    <property type="match status" value="1"/>
</dbReference>
<dbReference type="GO" id="GO:0004674">
    <property type="term" value="F:protein serine/threonine kinase activity"/>
    <property type="evidence" value="ECO:0007669"/>
    <property type="project" value="UniProtKB-EC"/>
</dbReference>
<dbReference type="RefSeq" id="WP_387411110.1">
    <property type="nucleotide sequence ID" value="NZ_JBIASD010000007.1"/>
</dbReference>
<dbReference type="Gene3D" id="3.30.200.20">
    <property type="entry name" value="Phosphorylase Kinase, domain 1"/>
    <property type="match status" value="1"/>
</dbReference>
<dbReference type="EC" id="2.7.11.1" evidence="1"/>
<evidence type="ECO:0000256" key="4">
    <source>
        <dbReference type="ARBA" id="ARBA00022777"/>
    </source>
</evidence>
<evidence type="ECO:0000313" key="8">
    <source>
        <dbReference type="Proteomes" id="UP001602013"/>
    </source>
</evidence>
<evidence type="ECO:0000256" key="1">
    <source>
        <dbReference type="ARBA" id="ARBA00012513"/>
    </source>
</evidence>
<evidence type="ECO:0000259" key="6">
    <source>
        <dbReference type="PROSITE" id="PS50011"/>
    </source>
</evidence>
<dbReference type="EMBL" id="JBIASD010000007">
    <property type="protein sequence ID" value="MFF3666546.1"/>
    <property type="molecule type" value="Genomic_DNA"/>
</dbReference>
<comment type="caution">
    <text evidence="7">The sequence shown here is derived from an EMBL/GenBank/DDBJ whole genome shotgun (WGS) entry which is preliminary data.</text>
</comment>
<proteinExistence type="predicted"/>
<dbReference type="Proteomes" id="UP001602013">
    <property type="component" value="Unassembled WGS sequence"/>
</dbReference>
<keyword evidence="3" id="KW-0547">Nucleotide-binding</keyword>
<name>A0ABW6SNR4_9ACTN</name>
<protein>
    <recommendedName>
        <fullName evidence="1">non-specific serine/threonine protein kinase</fullName>
        <ecNumber evidence="1">2.7.11.1</ecNumber>
    </recommendedName>
</protein>
<keyword evidence="8" id="KW-1185">Reference proteome</keyword>
<reference evidence="7 8" key="1">
    <citation type="submission" date="2024-10" db="EMBL/GenBank/DDBJ databases">
        <title>The Natural Products Discovery Center: Release of the First 8490 Sequenced Strains for Exploring Actinobacteria Biosynthetic Diversity.</title>
        <authorList>
            <person name="Kalkreuter E."/>
            <person name="Kautsar S.A."/>
            <person name="Yang D."/>
            <person name="Bader C.D."/>
            <person name="Teijaro C.N."/>
            <person name="Fluegel L."/>
            <person name="Davis C.M."/>
            <person name="Simpson J.R."/>
            <person name="Lauterbach L."/>
            <person name="Steele A.D."/>
            <person name="Gui C."/>
            <person name="Meng S."/>
            <person name="Li G."/>
            <person name="Viehrig K."/>
            <person name="Ye F."/>
            <person name="Su P."/>
            <person name="Kiefer A.F."/>
            <person name="Nichols A."/>
            <person name="Cepeda A.J."/>
            <person name="Yan W."/>
            <person name="Fan B."/>
            <person name="Jiang Y."/>
            <person name="Adhikari A."/>
            <person name="Zheng C.-J."/>
            <person name="Schuster L."/>
            <person name="Cowan T.M."/>
            <person name="Smanski M.J."/>
            <person name="Chevrette M.G."/>
            <person name="De Carvalho L.P.S."/>
            <person name="Shen B."/>
        </authorList>
    </citation>
    <scope>NUCLEOTIDE SEQUENCE [LARGE SCALE GENOMIC DNA]</scope>
    <source>
        <strain evidence="7 8">NPDC002173</strain>
    </source>
</reference>
<dbReference type="Pfam" id="PF00069">
    <property type="entry name" value="Pkinase"/>
    <property type="match status" value="1"/>
</dbReference>
<keyword evidence="2 7" id="KW-0808">Transferase</keyword>
<dbReference type="Gene3D" id="1.10.510.10">
    <property type="entry name" value="Transferase(Phosphotransferase) domain 1"/>
    <property type="match status" value="1"/>
</dbReference>
<accession>A0ABW6SNR4</accession>
<evidence type="ECO:0000256" key="5">
    <source>
        <dbReference type="ARBA" id="ARBA00022840"/>
    </source>
</evidence>
<dbReference type="PROSITE" id="PS50011">
    <property type="entry name" value="PROTEIN_KINASE_DOM"/>
    <property type="match status" value="1"/>
</dbReference>